<evidence type="ECO:0000313" key="2">
    <source>
        <dbReference type="Proteomes" id="UP001497680"/>
    </source>
</evidence>
<dbReference type="Proteomes" id="UP001497680">
    <property type="component" value="Unassembled WGS sequence"/>
</dbReference>
<sequence length="769" mass="87818">MASHDNIDSQNKGNMNDVQVLQKQMQELMARVTQLETEQRNKDAKPESDGDQITEAPNEVNVDSPAHPPTKVRLIYNRRDPESKTGERKDFEETQVFELNSKDSQGAGAILKIFLFDSKDDSDEDPYSQLEIFYGPLRDLLRKLLAHHPTHEPYPHLVTLESPFEPLVQNWDILKAQVAIDSQNDEERIAREALGNVLEVLEHQQNKGDTRLSDYLLSRELLKQSKSITFDALWTIFTPGTIVYGRPYLKLHHIFIVQEPRKDWPDLGDKFWFVYCWTYDWDGHHFRRRPVTLSLPRFSGTKPITTLPYYPLDASENSDEIKRELLSRGRRYREYCIAESNARRFDYNGKAIVDKVGFSTVNELNQLGAMLRRAVLDKDVENEGVHIPEEPIVKSEVMVDFESYYQYGPGMASIGSIPMGESSDECTCNQCFNNEKLASTYCRRFDEATGEEDWEDLQFMLCPPRVLGYILREKQWAQLDIEKLESPYDDKEAFIERLHLKGDSLSGDEIKNLLLNLVTNHGKDQVTDLTEEKGKGMVILLYGSPGVGKTSTAETIAAAAAKPLFSIGVADVGTQSKNVESNLRKVFDLATRWKAILLIDEVDVFVQSRAIGHQGPTTERNALVSVFLRVLEYFQGILILTTNQIALFDIAIQSRIHIAIKYTELDKDQVQMIFMQFLDQYHKKGLVEEYAAIAKFAKNDLPKKTFDGRQLRNIVASAMGRAQARPNGRMTMADINTIVNNMEQFKIDLGYQMRRYRELHSGGVGGGMF</sequence>
<comment type="caution">
    <text evidence="1">The sequence shown here is derived from an EMBL/GenBank/DDBJ whole genome shotgun (WGS) entry which is preliminary data.</text>
</comment>
<keyword evidence="1" id="KW-0378">Hydrolase</keyword>
<dbReference type="EMBL" id="MU394373">
    <property type="protein sequence ID" value="KAI6082334.1"/>
    <property type="molecule type" value="Genomic_DNA"/>
</dbReference>
<organism evidence="1 2">
    <name type="scientific">Hypoxylon rubiginosum</name>
    <dbReference type="NCBI Taxonomy" id="110542"/>
    <lineage>
        <taxon>Eukaryota</taxon>
        <taxon>Fungi</taxon>
        <taxon>Dikarya</taxon>
        <taxon>Ascomycota</taxon>
        <taxon>Pezizomycotina</taxon>
        <taxon>Sordariomycetes</taxon>
        <taxon>Xylariomycetidae</taxon>
        <taxon>Xylariales</taxon>
        <taxon>Hypoxylaceae</taxon>
        <taxon>Hypoxylon</taxon>
    </lineage>
</organism>
<keyword evidence="2" id="KW-1185">Reference proteome</keyword>
<reference evidence="1 2" key="1">
    <citation type="journal article" date="2022" name="New Phytol.">
        <title>Ecological generalism drives hyperdiversity of secondary metabolite gene clusters in xylarialean endophytes.</title>
        <authorList>
            <person name="Franco M.E.E."/>
            <person name="Wisecaver J.H."/>
            <person name="Arnold A.E."/>
            <person name="Ju Y.M."/>
            <person name="Slot J.C."/>
            <person name="Ahrendt S."/>
            <person name="Moore L.P."/>
            <person name="Eastman K.E."/>
            <person name="Scott K."/>
            <person name="Konkel Z."/>
            <person name="Mondo S.J."/>
            <person name="Kuo A."/>
            <person name="Hayes R.D."/>
            <person name="Haridas S."/>
            <person name="Andreopoulos B."/>
            <person name="Riley R."/>
            <person name="LaButti K."/>
            <person name="Pangilinan J."/>
            <person name="Lipzen A."/>
            <person name="Amirebrahimi M."/>
            <person name="Yan J."/>
            <person name="Adam C."/>
            <person name="Keymanesh K."/>
            <person name="Ng V."/>
            <person name="Louie K."/>
            <person name="Northen T."/>
            <person name="Drula E."/>
            <person name="Henrissat B."/>
            <person name="Hsieh H.M."/>
            <person name="Youens-Clark K."/>
            <person name="Lutzoni F."/>
            <person name="Miadlikowska J."/>
            <person name="Eastwood D.C."/>
            <person name="Hamelin R.C."/>
            <person name="Grigoriev I.V."/>
            <person name="U'Ren J.M."/>
        </authorList>
    </citation>
    <scope>NUCLEOTIDE SEQUENCE [LARGE SCALE GENOMIC DNA]</scope>
    <source>
        <strain evidence="1 2">ER1909</strain>
    </source>
</reference>
<accession>A0ACC0CPJ6</accession>
<gene>
    <name evidence="1" type="ORF">F4821DRAFT_247401</name>
</gene>
<name>A0ACC0CPJ6_9PEZI</name>
<proteinExistence type="predicted"/>
<evidence type="ECO:0000313" key="1">
    <source>
        <dbReference type="EMBL" id="KAI6082334.1"/>
    </source>
</evidence>
<protein>
    <submittedName>
        <fullName evidence="1">P-loop containing nucleoside triphosphate hydrolase protein</fullName>
    </submittedName>
</protein>